<dbReference type="InterPro" id="IPR052192">
    <property type="entry name" value="Insect_Ionotropic_Sensory_Rcpt"/>
</dbReference>
<dbReference type="Pfam" id="PF00060">
    <property type="entry name" value="Lig_chan"/>
    <property type="match status" value="1"/>
</dbReference>
<dbReference type="PANTHER" id="PTHR42643">
    <property type="entry name" value="IONOTROPIC RECEPTOR 20A-RELATED"/>
    <property type="match status" value="1"/>
</dbReference>
<comment type="subcellular location">
    <subcellularLocation>
        <location evidence="1">Cell membrane</location>
        <topology evidence="1">Multi-pass membrane protein</topology>
    </subcellularLocation>
</comment>
<dbReference type="Gene3D" id="1.10.287.70">
    <property type="match status" value="1"/>
</dbReference>
<accession>T1H9Z2</accession>
<dbReference type="FunCoup" id="T1H9Z2">
    <property type="interactions" value="7"/>
</dbReference>
<dbReference type="InterPro" id="IPR001320">
    <property type="entry name" value="Iontro_rcpt_C"/>
</dbReference>
<proteinExistence type="inferred from homology"/>
<keyword evidence="8" id="KW-0325">Glycoprotein</keyword>
<keyword evidence="4" id="KW-0812">Transmembrane</keyword>
<feature type="domain" description="Ionotropic glutamate receptor C-terminal" evidence="9">
    <location>
        <begin position="324"/>
        <end position="514"/>
    </location>
</feature>
<dbReference type="SUPFAM" id="SSF53850">
    <property type="entry name" value="Periplasmic binding protein-like II"/>
    <property type="match status" value="1"/>
</dbReference>
<dbReference type="InParanoid" id="T1H9Z2"/>
<keyword evidence="11" id="KW-1185">Reference proteome</keyword>
<dbReference type="PANTHER" id="PTHR42643:SF24">
    <property type="entry name" value="IONOTROPIC RECEPTOR 60A"/>
    <property type="match status" value="1"/>
</dbReference>
<keyword evidence="7" id="KW-0675">Receptor</keyword>
<sequence>MSNLCTLVMIYLSLSVSKGSDDLYKAMDDVADVHEDRIASLEKIFSYTLSGFLCMQVIIDGAPFSAALLKDIHQTNTLRPIIVSDTGTMEMRCKAFVVISQNIYKVPELIDGLPLYAENRLVIFVKSHRYLVTQFAMKKAHIFGNIDVFIVTPDNYTVGFRMGQTLRKFNLIEDLSGEWTDQENQMDFHGRTIKVLTYNCSMFSKIGPPDSEGKPSFEAGAEMIIFKEIAARLNLTYKIYTPKSYVNKLVNPLFPVDKWYEKTLEDPGDNGTDLAFCCLLNSFKRRKSELTMSESLMLLCFRFLVPRPRPIQTEWYGIFKPFANDLWFTIAISIGLTTFVLQRVTILSSRILETQGISRYYGLGGSFLQLVSILVLSSIPSSTEHQGPSRYLLTCWALFTVIITTSFSSSLSSNLATQLYSPKLDNIDDFIREQYAWIYVKKPDTEEMFNVANKDHARWSVRAKYAKNFDSYNALLRKGKYILWGAQVENGFVLPLEQLIDKKILRKFEASSECFIEYFSGFAFKVGSSFLGPFNNLIQKYKESGLISKVLIDLNKKRYKKYRYVRRVFHFTKAKLSGPQGIPLNQLIGIFEIWAAGTFLAIVVFILEYFQKFKL</sequence>
<name>T1H9Z2_RHOPR</name>
<keyword evidence="6" id="KW-0472">Membrane</keyword>
<evidence type="ECO:0000259" key="9">
    <source>
        <dbReference type="Pfam" id="PF00060"/>
    </source>
</evidence>
<evidence type="ECO:0000256" key="2">
    <source>
        <dbReference type="ARBA" id="ARBA00008685"/>
    </source>
</evidence>
<evidence type="ECO:0000256" key="4">
    <source>
        <dbReference type="ARBA" id="ARBA00022692"/>
    </source>
</evidence>
<dbReference type="GO" id="GO:0005886">
    <property type="term" value="C:plasma membrane"/>
    <property type="evidence" value="ECO:0007669"/>
    <property type="project" value="UniProtKB-SubCell"/>
</dbReference>
<dbReference type="VEuPathDB" id="VectorBase:RPRC000846"/>
<reference evidence="10" key="1">
    <citation type="submission" date="2015-05" db="UniProtKB">
        <authorList>
            <consortium name="EnsemblMetazoa"/>
        </authorList>
    </citation>
    <scope>IDENTIFICATION</scope>
</reference>
<dbReference type="GO" id="GO:0015276">
    <property type="term" value="F:ligand-gated monoatomic ion channel activity"/>
    <property type="evidence" value="ECO:0007669"/>
    <property type="project" value="InterPro"/>
</dbReference>
<protein>
    <recommendedName>
        <fullName evidence="9">Ionotropic glutamate receptor C-terminal domain-containing protein</fullName>
    </recommendedName>
</protein>
<evidence type="ECO:0000256" key="8">
    <source>
        <dbReference type="ARBA" id="ARBA00023180"/>
    </source>
</evidence>
<evidence type="ECO:0000256" key="3">
    <source>
        <dbReference type="ARBA" id="ARBA00022475"/>
    </source>
</evidence>
<dbReference type="AlphaFoldDB" id="T1H9Z2"/>
<dbReference type="Proteomes" id="UP000015103">
    <property type="component" value="Unassembled WGS sequence"/>
</dbReference>
<dbReference type="EnsemblMetazoa" id="RPRC000846-RA">
    <property type="protein sequence ID" value="RPRC000846-PA"/>
    <property type="gene ID" value="RPRC000846"/>
</dbReference>
<keyword evidence="3" id="KW-1003">Cell membrane</keyword>
<evidence type="ECO:0000313" key="10">
    <source>
        <dbReference type="EnsemblMetazoa" id="RPRC000846-PA"/>
    </source>
</evidence>
<evidence type="ECO:0000256" key="1">
    <source>
        <dbReference type="ARBA" id="ARBA00004651"/>
    </source>
</evidence>
<evidence type="ECO:0000256" key="5">
    <source>
        <dbReference type="ARBA" id="ARBA00022989"/>
    </source>
</evidence>
<organism evidence="10 11">
    <name type="scientific">Rhodnius prolixus</name>
    <name type="common">Triatomid bug</name>
    <dbReference type="NCBI Taxonomy" id="13249"/>
    <lineage>
        <taxon>Eukaryota</taxon>
        <taxon>Metazoa</taxon>
        <taxon>Ecdysozoa</taxon>
        <taxon>Arthropoda</taxon>
        <taxon>Hexapoda</taxon>
        <taxon>Insecta</taxon>
        <taxon>Pterygota</taxon>
        <taxon>Neoptera</taxon>
        <taxon>Paraneoptera</taxon>
        <taxon>Hemiptera</taxon>
        <taxon>Heteroptera</taxon>
        <taxon>Panheteroptera</taxon>
        <taxon>Cimicomorpha</taxon>
        <taxon>Reduviidae</taxon>
        <taxon>Triatominae</taxon>
        <taxon>Rhodnius</taxon>
    </lineage>
</organism>
<dbReference type="EMBL" id="ACPB03014864">
    <property type="status" value="NOT_ANNOTATED_CDS"/>
    <property type="molecule type" value="Genomic_DNA"/>
</dbReference>
<keyword evidence="5" id="KW-1133">Transmembrane helix</keyword>
<dbReference type="eggNOG" id="KOG1052">
    <property type="taxonomic scope" value="Eukaryota"/>
</dbReference>
<dbReference type="GO" id="GO:0050906">
    <property type="term" value="P:detection of stimulus involved in sensory perception"/>
    <property type="evidence" value="ECO:0007669"/>
    <property type="project" value="UniProtKB-ARBA"/>
</dbReference>
<comment type="similarity">
    <text evidence="2">Belongs to the glutamate-gated ion channel (TC 1.A.10.1) family.</text>
</comment>
<evidence type="ECO:0000256" key="6">
    <source>
        <dbReference type="ARBA" id="ARBA00023136"/>
    </source>
</evidence>
<dbReference type="OMA" id="MANQKCT"/>
<evidence type="ECO:0000256" key="7">
    <source>
        <dbReference type="ARBA" id="ARBA00023170"/>
    </source>
</evidence>
<evidence type="ECO:0000313" key="11">
    <source>
        <dbReference type="Proteomes" id="UP000015103"/>
    </source>
</evidence>